<dbReference type="Proteomes" id="UP000469927">
    <property type="component" value="Unassembled WGS sequence"/>
</dbReference>
<name>A0A2T7AQ76_9ENTR</name>
<comment type="caution">
    <text evidence="2">The sequence shown here is derived from an EMBL/GenBank/DDBJ whole genome shotgun (WGS) entry which is preliminary data.</text>
</comment>
<evidence type="ECO:0000313" key="2">
    <source>
        <dbReference type="EMBL" id="PUX11671.1"/>
    </source>
</evidence>
<reference evidence="1 4" key="2">
    <citation type="submission" date="2019-08" db="EMBL/GenBank/DDBJ databases">
        <title>Prevalence, distribution, and phylogeny of type two toxin-antitoxin genes possessed by Cronobacter species where C. sakazakii homologs follow sequence type lineages.</title>
        <authorList>
            <person name="Finkelstein S."/>
            <person name="Negrete F."/>
            <person name="Jang H."/>
            <person name="Gopinath G.R."/>
            <person name="Tall B.D."/>
        </authorList>
    </citation>
    <scope>NUCLEOTIDE SEQUENCE [LARGE SCALE GENOMIC DNA]</scope>
    <source>
        <strain evidence="1 4">MOD1_GK1257</strain>
    </source>
</reference>
<gene>
    <name evidence="2" type="ORF">AUN14_15825</name>
    <name evidence="1" type="ORF">FZI19_01105</name>
</gene>
<reference evidence="2 3" key="1">
    <citation type="submission" date="2016-12" db="EMBL/GenBank/DDBJ databases">
        <title>Analysis of the Molecular Diversity Among Cronobacter Species Isolated from Filth Flies Using a Pan Genomic DNA Microarray.</title>
        <authorList>
            <person name="Pava-Ripoll M."/>
            <person name="Tall B."/>
            <person name="Farber J."/>
            <person name="Fanning S."/>
            <person name="Lehner A."/>
            <person name="Stephan R."/>
            <person name="Pagotto F."/>
            <person name="Iverson C."/>
            <person name="Ziobro G."/>
            <person name="Miller A."/>
            <person name="Pearson R."/>
            <person name="Yan Q."/>
            <person name="Kim M."/>
            <person name="Jeong S."/>
            <person name="Park J."/>
            <person name="Jun S."/>
            <person name="Choi H."/>
            <person name="Chung T."/>
            <person name="Yoo Y."/>
            <person name="Park E."/>
            <person name="Hwang S."/>
            <person name="Lee B."/>
            <person name="Sathyamoorthy V."/>
            <person name="Carter L."/>
            <person name="Mammel M."/>
            <person name="Jackson S."/>
            <person name="Kothary M."/>
            <person name="Patel I."/>
            <person name="Grim C."/>
            <person name="Gopinath G."/>
            <person name="Gangiredla J."/>
            <person name="Chase H."/>
        </authorList>
    </citation>
    <scope>NUCLEOTIDE SEQUENCE [LARGE SCALE GENOMIC DNA]</scope>
    <source>
        <strain evidence="2 3">MOD1-Md1s</strain>
    </source>
</reference>
<dbReference type="Proteomes" id="UP000244378">
    <property type="component" value="Unassembled WGS sequence"/>
</dbReference>
<keyword evidence="4" id="KW-1185">Reference proteome</keyword>
<protein>
    <submittedName>
        <fullName evidence="2">Uncharacterized protein</fullName>
    </submittedName>
</protein>
<dbReference type="EMBL" id="WAGD01000004">
    <property type="protein sequence ID" value="KAB0886558.1"/>
    <property type="molecule type" value="Genomic_DNA"/>
</dbReference>
<organism evidence="2 3">
    <name type="scientific">Cronobacter muytjensii</name>
    <dbReference type="NCBI Taxonomy" id="413501"/>
    <lineage>
        <taxon>Bacteria</taxon>
        <taxon>Pseudomonadati</taxon>
        <taxon>Pseudomonadota</taxon>
        <taxon>Gammaproteobacteria</taxon>
        <taxon>Enterobacterales</taxon>
        <taxon>Enterobacteriaceae</taxon>
        <taxon>Cronobacter</taxon>
    </lineage>
</organism>
<evidence type="ECO:0000313" key="1">
    <source>
        <dbReference type="EMBL" id="KAB0886558.1"/>
    </source>
</evidence>
<sequence>MGDGQQCKPIGNVKIGLDTAFYANVWHGVAQGFERLSTRAVRTIYFHHQPVLFSSSVSRVEGTAKTLCNVQLFFIRCI</sequence>
<evidence type="ECO:0000313" key="3">
    <source>
        <dbReference type="Proteomes" id="UP000244378"/>
    </source>
</evidence>
<evidence type="ECO:0000313" key="4">
    <source>
        <dbReference type="Proteomes" id="UP000469927"/>
    </source>
</evidence>
<proteinExistence type="predicted"/>
<accession>A0A2T7AQ76</accession>
<dbReference type="EMBL" id="MSAE01000033">
    <property type="protein sequence ID" value="PUX11671.1"/>
    <property type="molecule type" value="Genomic_DNA"/>
</dbReference>
<dbReference type="AlphaFoldDB" id="A0A2T7AQ76"/>